<dbReference type="GO" id="GO:0004386">
    <property type="term" value="F:helicase activity"/>
    <property type="evidence" value="ECO:0007669"/>
    <property type="project" value="UniProtKB-KW"/>
</dbReference>
<keyword evidence="2" id="KW-0347">Helicase</keyword>
<reference evidence="3" key="1">
    <citation type="submission" date="2016-04" db="EMBL/GenBank/DDBJ databases">
        <authorList>
            <person name="Tagini F."/>
        </authorList>
    </citation>
    <scope>NUCLEOTIDE SEQUENCE [LARGE SCALE GENOMIC DNA]</scope>
    <source>
        <strain evidence="3">CHUV0807</strain>
    </source>
</reference>
<keyword evidence="2" id="KW-0378">Hydrolase</keyword>
<dbReference type="CDD" id="cd04301">
    <property type="entry name" value="NAT_SF"/>
    <property type="match status" value="1"/>
</dbReference>
<keyword evidence="2" id="KW-0067">ATP-binding</keyword>
<dbReference type="PROSITE" id="PS51186">
    <property type="entry name" value="GNAT"/>
    <property type="match status" value="1"/>
</dbReference>
<dbReference type="PANTHER" id="PTHR43233:SF1">
    <property type="entry name" value="FAMILY N-ACETYLTRANSFERASE, PUTATIVE (AFU_ORTHOLOGUE AFUA_6G03350)-RELATED"/>
    <property type="match status" value="1"/>
</dbReference>
<organism evidence="2 3">
    <name type="scientific">Cardiobacterium hominis</name>
    <dbReference type="NCBI Taxonomy" id="2718"/>
    <lineage>
        <taxon>Bacteria</taxon>
        <taxon>Pseudomonadati</taxon>
        <taxon>Pseudomonadota</taxon>
        <taxon>Gammaproteobacteria</taxon>
        <taxon>Cardiobacteriales</taxon>
        <taxon>Cardiobacteriaceae</taxon>
        <taxon>Cardiobacterium</taxon>
    </lineage>
</organism>
<proteinExistence type="predicted"/>
<evidence type="ECO:0000259" key="1">
    <source>
        <dbReference type="PROSITE" id="PS51186"/>
    </source>
</evidence>
<dbReference type="Gene3D" id="3.40.630.30">
    <property type="match status" value="1"/>
</dbReference>
<accession>A0A1C3HP80</accession>
<dbReference type="Proteomes" id="UP000190837">
    <property type="component" value="Unassembled WGS sequence"/>
</dbReference>
<dbReference type="EMBL" id="FKLO01000050">
    <property type="protein sequence ID" value="SAY97433.1"/>
    <property type="molecule type" value="Genomic_DNA"/>
</dbReference>
<dbReference type="PANTHER" id="PTHR43233">
    <property type="entry name" value="FAMILY N-ACETYLTRANSFERASE, PUTATIVE (AFU_ORTHOLOGUE AFUA_6G03350)-RELATED"/>
    <property type="match status" value="1"/>
</dbReference>
<dbReference type="GO" id="GO:0016747">
    <property type="term" value="F:acyltransferase activity, transferring groups other than amino-acyl groups"/>
    <property type="evidence" value="ECO:0007669"/>
    <property type="project" value="InterPro"/>
</dbReference>
<dbReference type="InterPro" id="IPR016181">
    <property type="entry name" value="Acyl_CoA_acyltransferase"/>
</dbReference>
<feature type="domain" description="N-acetyltransferase" evidence="1">
    <location>
        <begin position="2"/>
        <end position="130"/>
    </location>
</feature>
<dbReference type="AlphaFoldDB" id="A0A1C3HP80"/>
<dbReference type="InterPro" id="IPR000182">
    <property type="entry name" value="GNAT_dom"/>
</dbReference>
<dbReference type="RefSeq" id="WP_004140059.1">
    <property type="nucleotide sequence ID" value="NZ_CAUQCO010000011.1"/>
</dbReference>
<dbReference type="SUPFAM" id="SSF55729">
    <property type="entry name" value="Acyl-CoA N-acyltransferases (Nat)"/>
    <property type="match status" value="1"/>
</dbReference>
<evidence type="ECO:0000313" key="2">
    <source>
        <dbReference type="EMBL" id="SAY97433.1"/>
    </source>
</evidence>
<dbReference type="InterPro" id="IPR053144">
    <property type="entry name" value="Acetyltransferase_Butenolide"/>
</dbReference>
<dbReference type="OMA" id="YPKIGFE"/>
<protein>
    <submittedName>
        <fullName evidence="2">Protein export cytoplasm protein SecA ATPase RNA helicase (TC 3.A.5.1.1)</fullName>
    </submittedName>
</protein>
<keyword evidence="2" id="KW-0547">Nucleotide-binding</keyword>
<sequence length="130" mass="14608">MLTYRTNHPVSRAQFIALLQKTSLGARRPLAEAERIDAMLQNADLLISAWDDDRLVGIARAVTDYAYCCYLSDLAVDEAWQRRGIGQELLATLKQALHPQCKIILLAAPQAVDYYPHIGFTQHPSAWTKV</sequence>
<dbReference type="GeneID" id="84789732"/>
<name>A0A1C3HP80_9GAMM</name>
<evidence type="ECO:0000313" key="3">
    <source>
        <dbReference type="Proteomes" id="UP000190837"/>
    </source>
</evidence>
<gene>
    <name evidence="2" type="ORF">CHUV0807_1530</name>
</gene>
<dbReference type="Pfam" id="PF13673">
    <property type="entry name" value="Acetyltransf_10"/>
    <property type="match status" value="1"/>
</dbReference>